<evidence type="ECO:0000313" key="3">
    <source>
        <dbReference type="Proteomes" id="UP000297703"/>
    </source>
</evidence>
<protein>
    <submittedName>
        <fullName evidence="2">Complexin-4</fullName>
    </submittedName>
</protein>
<name>A0A4D9EMU1_9SAUR</name>
<evidence type="ECO:0000256" key="1">
    <source>
        <dbReference type="SAM" id="MobiDB-lite"/>
    </source>
</evidence>
<gene>
    <name evidence="2" type="ORF">DR999_PMT04613</name>
</gene>
<organism evidence="2 3">
    <name type="scientific">Platysternon megacephalum</name>
    <name type="common">big-headed turtle</name>
    <dbReference type="NCBI Taxonomy" id="55544"/>
    <lineage>
        <taxon>Eukaryota</taxon>
        <taxon>Metazoa</taxon>
        <taxon>Chordata</taxon>
        <taxon>Craniata</taxon>
        <taxon>Vertebrata</taxon>
        <taxon>Euteleostomi</taxon>
        <taxon>Archelosauria</taxon>
        <taxon>Testudinata</taxon>
        <taxon>Testudines</taxon>
        <taxon>Cryptodira</taxon>
        <taxon>Durocryptodira</taxon>
        <taxon>Testudinoidea</taxon>
        <taxon>Platysternidae</taxon>
        <taxon>Platysternon</taxon>
    </lineage>
</organism>
<comment type="caution">
    <text evidence="2">The sequence shown here is derived from an EMBL/GenBank/DDBJ whole genome shotgun (WGS) entry which is preliminary data.</text>
</comment>
<dbReference type="Proteomes" id="UP000297703">
    <property type="component" value="Unassembled WGS sequence"/>
</dbReference>
<feature type="compositionally biased region" description="Gly residues" evidence="1">
    <location>
        <begin position="59"/>
        <end position="73"/>
    </location>
</feature>
<sequence>MDTGATPTALGLPSDCGEPLMGPTATPTPEKLRETDRDGEVPAGLERPLELGVTEPRGEGSGGLELGEGGSHGGLRMGVVGGLGERMWEASGGVEVQGAPRCCSILNMCCSHKKGVEPTLPAAGQLYWGGGVGVRTPGFYSQTVLLRGRESTPDSMMEILELASCEKSVGS</sequence>
<reference evidence="2 3" key="1">
    <citation type="submission" date="2019-04" db="EMBL/GenBank/DDBJ databases">
        <title>Draft genome of the big-headed turtle Platysternon megacephalum.</title>
        <authorList>
            <person name="Gong S."/>
        </authorList>
    </citation>
    <scope>NUCLEOTIDE SEQUENCE [LARGE SCALE GENOMIC DNA]</scope>
    <source>
        <strain evidence="2">DO16091913</strain>
        <tissue evidence="2">Muscle</tissue>
    </source>
</reference>
<dbReference type="EMBL" id="QXTE01000025">
    <property type="protein sequence ID" value="TFK12167.1"/>
    <property type="molecule type" value="Genomic_DNA"/>
</dbReference>
<accession>A0A4D9EMU1</accession>
<evidence type="ECO:0000313" key="2">
    <source>
        <dbReference type="EMBL" id="TFK12167.1"/>
    </source>
</evidence>
<reference evidence="2 3" key="2">
    <citation type="submission" date="2019-04" db="EMBL/GenBank/DDBJ databases">
        <title>The genome sequence of big-headed turtle.</title>
        <authorList>
            <person name="Gong S."/>
        </authorList>
    </citation>
    <scope>NUCLEOTIDE SEQUENCE [LARGE SCALE GENOMIC DNA]</scope>
    <source>
        <strain evidence="2">DO16091913</strain>
        <tissue evidence="2">Muscle</tissue>
    </source>
</reference>
<keyword evidence="3" id="KW-1185">Reference proteome</keyword>
<proteinExistence type="predicted"/>
<dbReference type="AlphaFoldDB" id="A0A4D9EMU1"/>
<feature type="region of interest" description="Disordered" evidence="1">
    <location>
        <begin position="1"/>
        <end position="73"/>
    </location>
</feature>
<feature type="compositionally biased region" description="Basic and acidic residues" evidence="1">
    <location>
        <begin position="30"/>
        <end position="40"/>
    </location>
</feature>